<feature type="transmembrane region" description="Helical" evidence="5">
    <location>
        <begin position="206"/>
        <end position="228"/>
    </location>
</feature>
<evidence type="ECO:0000256" key="1">
    <source>
        <dbReference type="ARBA" id="ARBA00022692"/>
    </source>
</evidence>
<name>E5AQA5_MYCRK</name>
<evidence type="ECO:0000313" key="7">
    <source>
        <dbReference type="EMBL" id="CBW74787.1"/>
    </source>
</evidence>
<dbReference type="KEGG" id="brh:RBRH_02867"/>
<dbReference type="GO" id="GO:0005886">
    <property type="term" value="C:plasma membrane"/>
    <property type="evidence" value="ECO:0007669"/>
    <property type="project" value="TreeGrafter"/>
</dbReference>
<feature type="region of interest" description="Disordered" evidence="4">
    <location>
        <begin position="1"/>
        <end position="23"/>
    </location>
</feature>
<protein>
    <submittedName>
        <fullName evidence="7">Fosmidomycin resistance protein</fullName>
    </submittedName>
</protein>
<dbReference type="STRING" id="882378.RBRH_02867"/>
<gene>
    <name evidence="7" type="ordered locus">RBRH_02867</name>
</gene>
<feature type="transmembrane region" description="Helical" evidence="5">
    <location>
        <begin position="124"/>
        <end position="157"/>
    </location>
</feature>
<evidence type="ECO:0000256" key="3">
    <source>
        <dbReference type="ARBA" id="ARBA00023136"/>
    </source>
</evidence>
<dbReference type="SUPFAM" id="SSF103473">
    <property type="entry name" value="MFS general substrate transporter"/>
    <property type="match status" value="1"/>
</dbReference>
<dbReference type="Gene3D" id="1.20.1250.20">
    <property type="entry name" value="MFS general substrate transporter like domains"/>
    <property type="match status" value="2"/>
</dbReference>
<evidence type="ECO:0000259" key="6">
    <source>
        <dbReference type="PROSITE" id="PS50850"/>
    </source>
</evidence>
<feature type="transmembrane region" description="Helical" evidence="5">
    <location>
        <begin position="345"/>
        <end position="365"/>
    </location>
</feature>
<dbReference type="Pfam" id="PF07690">
    <property type="entry name" value="MFS_1"/>
    <property type="match status" value="1"/>
</dbReference>
<dbReference type="EMBL" id="FR687359">
    <property type="protein sequence ID" value="CBW74787.1"/>
    <property type="molecule type" value="Genomic_DNA"/>
</dbReference>
<proteinExistence type="predicted"/>
<feature type="compositionally biased region" description="Basic residues" evidence="4">
    <location>
        <begin position="1"/>
        <end position="17"/>
    </location>
</feature>
<evidence type="ECO:0000256" key="2">
    <source>
        <dbReference type="ARBA" id="ARBA00022989"/>
    </source>
</evidence>
<evidence type="ECO:0000313" key="8">
    <source>
        <dbReference type="Proteomes" id="UP000007437"/>
    </source>
</evidence>
<evidence type="ECO:0000256" key="4">
    <source>
        <dbReference type="SAM" id="MobiDB-lite"/>
    </source>
</evidence>
<feature type="transmembrane region" description="Helical" evidence="5">
    <location>
        <begin position="178"/>
        <end position="200"/>
    </location>
</feature>
<feature type="transmembrane region" description="Helical" evidence="5">
    <location>
        <begin position="249"/>
        <end position="269"/>
    </location>
</feature>
<accession>E5AQA5</accession>
<dbReference type="GO" id="GO:0022857">
    <property type="term" value="F:transmembrane transporter activity"/>
    <property type="evidence" value="ECO:0007669"/>
    <property type="project" value="InterPro"/>
</dbReference>
<evidence type="ECO:0000256" key="5">
    <source>
        <dbReference type="SAM" id="Phobius"/>
    </source>
</evidence>
<dbReference type="eggNOG" id="COG2223">
    <property type="taxonomic scope" value="Bacteria"/>
</dbReference>
<dbReference type="CDD" id="cd17478">
    <property type="entry name" value="MFS_FsR"/>
    <property type="match status" value="1"/>
</dbReference>
<dbReference type="PANTHER" id="PTHR43129:SF1">
    <property type="entry name" value="FOSMIDOMYCIN RESISTANCE PROTEIN"/>
    <property type="match status" value="1"/>
</dbReference>
<keyword evidence="2 5" id="KW-1133">Transmembrane helix</keyword>
<feature type="transmembrane region" description="Helical" evidence="5">
    <location>
        <begin position="406"/>
        <end position="425"/>
    </location>
</feature>
<dbReference type="Proteomes" id="UP000007437">
    <property type="component" value="Chromosome"/>
</dbReference>
<dbReference type="PROSITE" id="PS50850">
    <property type="entry name" value="MFS"/>
    <property type="match status" value="1"/>
</dbReference>
<keyword evidence="3 5" id="KW-0472">Membrane</keyword>
<dbReference type="HOGENOM" id="CLU_040537_2_0_4"/>
<feature type="domain" description="Major facilitator superfamily (MFS) profile" evidence="6">
    <location>
        <begin position="53"/>
        <end position="431"/>
    </location>
</feature>
<feature type="transmembrane region" description="Helical" evidence="5">
    <location>
        <begin position="320"/>
        <end position="339"/>
    </location>
</feature>
<dbReference type="AlphaFoldDB" id="E5AQA5"/>
<keyword evidence="1 5" id="KW-0812">Transmembrane</keyword>
<dbReference type="PANTHER" id="PTHR43129">
    <property type="entry name" value="FOSMIDOMYCIN RESISTANCE PROTEIN"/>
    <property type="match status" value="1"/>
</dbReference>
<organism evidence="7 8">
    <name type="scientific">Mycetohabitans rhizoxinica (strain DSM 19002 / CIP 109453 / HKI 454)</name>
    <name type="common">Paraburkholderia rhizoxinica</name>
    <dbReference type="NCBI Taxonomy" id="882378"/>
    <lineage>
        <taxon>Bacteria</taxon>
        <taxon>Pseudomonadati</taxon>
        <taxon>Pseudomonadota</taxon>
        <taxon>Betaproteobacteria</taxon>
        <taxon>Burkholderiales</taxon>
        <taxon>Burkholderiaceae</taxon>
        <taxon>Mycetohabitans</taxon>
    </lineage>
</organism>
<sequence>MMVRPHRLPQPSTHRREKSMSTLDKQTAAAAGNSGGATLSATTTRAGATVFSVLSAISVSHLLNDMIQSLILAIYPMLKANFQLSFGQIGLITLTYQVTASLLQPLVGLYTDKHPKPFSLPIGMGFTLCGLLLMSVAGTFPMLLLAASLVGCGSSVFHPESSRVARMASGGRHGLAQSLFQVGGNFGTSLGPLLAAWIIIPHGQPSIAWFSLAALVGIVILFNVGRWYRSHPSTKKSRSSTAHVALARSRIATAIGVLMLLIFSKYFYLASINSYLTFYLIDKFHLSVQSAQVHLFIFLASVAAGTVIGGPIGDRIGRKYVIWASILGVAPFTLALPYANLFWSSVLLVIIGVVIASAFSAILVYAQELVPGKVGMIAGLFFGFAFGMGGVGAAVLGWLADTTSVRFVYHVCAFLPLIGIVTILLPNLERPRAGQSA</sequence>
<dbReference type="InterPro" id="IPR020846">
    <property type="entry name" value="MFS_dom"/>
</dbReference>
<feature type="transmembrane region" description="Helical" evidence="5">
    <location>
        <begin position="289"/>
        <end position="308"/>
    </location>
</feature>
<dbReference type="InterPro" id="IPR011701">
    <property type="entry name" value="MFS"/>
</dbReference>
<feature type="transmembrane region" description="Helical" evidence="5">
    <location>
        <begin position="377"/>
        <end position="400"/>
    </location>
</feature>
<reference evidence="7 8" key="1">
    <citation type="journal article" date="2011" name="J. Bacteriol.">
        <title>Complete genome sequence of Burkholderia rhizoxinica, an endosymbiont of Rhizopus microsporus.</title>
        <authorList>
            <person name="Lackner G."/>
            <person name="Moebius N."/>
            <person name="Partida-Martinez L."/>
            <person name="Hertweck C."/>
        </authorList>
    </citation>
    <scope>NUCLEOTIDE SEQUENCE [LARGE SCALE GENOMIC DNA]</scope>
    <source>
        <strain evidence="8">DSM 19002 / CIP 109453 / HKI 454</strain>
    </source>
</reference>
<dbReference type="InterPro" id="IPR036259">
    <property type="entry name" value="MFS_trans_sf"/>
</dbReference>